<reference evidence="2 3" key="1">
    <citation type="submission" date="2019-03" db="EMBL/GenBank/DDBJ databases">
        <title>Genomic Encyclopedia of Type Strains, Phase IV (KMG-IV): sequencing the most valuable type-strain genomes for metagenomic binning, comparative biology and taxonomic classification.</title>
        <authorList>
            <person name="Goeker M."/>
        </authorList>
    </citation>
    <scope>NUCLEOTIDE SEQUENCE [LARGE SCALE GENOMIC DNA]</scope>
    <source>
        <strain evidence="2 3">DSM 16998</strain>
    </source>
</reference>
<comment type="caution">
    <text evidence="2">The sequence shown here is derived from an EMBL/GenBank/DDBJ whole genome shotgun (WGS) entry which is preliminary data.</text>
</comment>
<dbReference type="SUPFAM" id="SSF54427">
    <property type="entry name" value="NTF2-like"/>
    <property type="match status" value="1"/>
</dbReference>
<evidence type="ECO:0000259" key="1">
    <source>
        <dbReference type="Pfam" id="PF12680"/>
    </source>
</evidence>
<proteinExistence type="predicted"/>
<dbReference type="Gene3D" id="3.10.450.50">
    <property type="match status" value="1"/>
</dbReference>
<dbReference type="RefSeq" id="WP_133698924.1">
    <property type="nucleotide sequence ID" value="NZ_SNXS01000001.1"/>
</dbReference>
<keyword evidence="3" id="KW-1185">Reference proteome</keyword>
<organism evidence="2 3">
    <name type="scientific">Roseateles toxinivorans</name>
    <dbReference type="NCBI Taxonomy" id="270368"/>
    <lineage>
        <taxon>Bacteria</taxon>
        <taxon>Pseudomonadati</taxon>
        <taxon>Pseudomonadota</taxon>
        <taxon>Betaproteobacteria</taxon>
        <taxon>Burkholderiales</taxon>
        <taxon>Sphaerotilaceae</taxon>
        <taxon>Roseateles</taxon>
    </lineage>
</organism>
<protein>
    <submittedName>
        <fullName evidence="2">SnoaL-like protein</fullName>
    </submittedName>
</protein>
<dbReference type="InterPro" id="IPR032710">
    <property type="entry name" value="NTF2-like_dom_sf"/>
</dbReference>
<evidence type="ECO:0000313" key="3">
    <source>
        <dbReference type="Proteomes" id="UP000295361"/>
    </source>
</evidence>
<sequence length="132" mass="15089">MPTPDTLERFIARVEQGAHVEAILDFYTEGASMQENMGAPRVGREFLAAGERKVLAKTKAVHSQCVRPVFQQGDKVVIRWIFRFERLDGTVMQMEELAYQRWEGERIAEEQFFYDPAQMAAAPAPAQRTRAL</sequence>
<feature type="domain" description="SnoaL-like" evidence="1">
    <location>
        <begin position="8"/>
        <end position="109"/>
    </location>
</feature>
<name>A0A4R6QTS5_9BURK</name>
<evidence type="ECO:0000313" key="2">
    <source>
        <dbReference type="EMBL" id="TDP74279.1"/>
    </source>
</evidence>
<dbReference type="EMBL" id="SNXS01000001">
    <property type="protein sequence ID" value="TDP74279.1"/>
    <property type="molecule type" value="Genomic_DNA"/>
</dbReference>
<dbReference type="InterPro" id="IPR037401">
    <property type="entry name" value="SnoaL-like"/>
</dbReference>
<dbReference type="InParanoid" id="A0A4R6QTS5"/>
<accession>A0A4R6QTS5</accession>
<dbReference type="OrthoDB" id="9809735at2"/>
<gene>
    <name evidence="2" type="ORF">DES47_101336</name>
</gene>
<dbReference type="AlphaFoldDB" id="A0A4R6QTS5"/>
<dbReference type="Proteomes" id="UP000295361">
    <property type="component" value="Unassembled WGS sequence"/>
</dbReference>
<dbReference type="Pfam" id="PF12680">
    <property type="entry name" value="SnoaL_2"/>
    <property type="match status" value="1"/>
</dbReference>